<keyword evidence="1" id="KW-0812">Transmembrane</keyword>
<evidence type="ECO:0000313" key="2">
    <source>
        <dbReference type="EMBL" id="MBU9739515.1"/>
    </source>
</evidence>
<dbReference type="Proteomes" id="UP000712157">
    <property type="component" value="Unassembled WGS sequence"/>
</dbReference>
<keyword evidence="1" id="KW-0472">Membrane</keyword>
<keyword evidence="1" id="KW-1133">Transmembrane helix</keyword>
<evidence type="ECO:0000313" key="3">
    <source>
        <dbReference type="Proteomes" id="UP000712157"/>
    </source>
</evidence>
<gene>
    <name evidence="2" type="ORF">KTH89_23555</name>
</gene>
<dbReference type="AlphaFoldDB" id="A0A949NJ45"/>
<sequence>MSQRLKQTIMHTKADRVNDGNAVRIQGVRVRTGAYKRKIPVILCAVVLAALAFGTYRAVNPPYAPPPFEPEAVAGTPSPGADMGYGKVGAEGGFSFWVAGVMYQQQDGSLELWFTNPAGSEVNLMCEIQTEDGTVVYKSGVLRPGEYVERLQPLVRLAGEAVPIEMKVYAFEDNTWYSKGTISLMNTLQPY</sequence>
<protein>
    <submittedName>
        <fullName evidence="2">Uncharacterized protein</fullName>
    </submittedName>
</protein>
<name>A0A949NJ45_9FIRM</name>
<dbReference type="EMBL" id="JAHQCW010000063">
    <property type="protein sequence ID" value="MBU9739515.1"/>
    <property type="molecule type" value="Genomic_DNA"/>
</dbReference>
<evidence type="ECO:0000256" key="1">
    <source>
        <dbReference type="SAM" id="Phobius"/>
    </source>
</evidence>
<organism evidence="2 3">
    <name type="scientific">Diplocloster agilis</name>
    <dbReference type="NCBI Taxonomy" id="2850323"/>
    <lineage>
        <taxon>Bacteria</taxon>
        <taxon>Bacillati</taxon>
        <taxon>Bacillota</taxon>
        <taxon>Clostridia</taxon>
        <taxon>Lachnospirales</taxon>
        <taxon>Lachnospiraceae</taxon>
        <taxon>Diplocloster</taxon>
    </lineage>
</organism>
<keyword evidence="3" id="KW-1185">Reference proteome</keyword>
<dbReference type="RefSeq" id="WP_158342432.1">
    <property type="nucleotide sequence ID" value="NZ_JAHQCW010000063.1"/>
</dbReference>
<comment type="caution">
    <text evidence="2">The sequence shown here is derived from an EMBL/GenBank/DDBJ whole genome shotgun (WGS) entry which is preliminary data.</text>
</comment>
<proteinExistence type="predicted"/>
<reference evidence="2" key="1">
    <citation type="submission" date="2021-06" db="EMBL/GenBank/DDBJ databases">
        <title>Description of novel taxa of the family Lachnospiraceae.</title>
        <authorList>
            <person name="Chaplin A.V."/>
            <person name="Sokolova S.R."/>
            <person name="Pikina A.P."/>
            <person name="Korzhanova M."/>
            <person name="Belova V."/>
            <person name="Korostin D."/>
            <person name="Efimov B.A."/>
        </authorList>
    </citation>
    <scope>NUCLEOTIDE SEQUENCE</scope>
    <source>
        <strain evidence="2">ASD5720</strain>
    </source>
</reference>
<feature type="transmembrane region" description="Helical" evidence="1">
    <location>
        <begin position="39"/>
        <end position="59"/>
    </location>
</feature>
<accession>A0A949NJ45</accession>